<protein>
    <recommendedName>
        <fullName evidence="5">COX assembly mitochondrial protein 2 homolog</fullName>
    </recommendedName>
</protein>
<feature type="region of interest" description="Disordered" evidence="6">
    <location>
        <begin position="50"/>
        <end position="158"/>
    </location>
</feature>
<organism evidence="7 8">
    <name type="scientific">Gallus gallus</name>
    <name type="common">Chicken</name>
    <dbReference type="NCBI Taxonomy" id="9031"/>
    <lineage>
        <taxon>Eukaryota</taxon>
        <taxon>Metazoa</taxon>
        <taxon>Chordata</taxon>
        <taxon>Craniata</taxon>
        <taxon>Vertebrata</taxon>
        <taxon>Euteleostomi</taxon>
        <taxon>Archelosauria</taxon>
        <taxon>Archosauria</taxon>
        <taxon>Dinosauria</taxon>
        <taxon>Saurischia</taxon>
        <taxon>Theropoda</taxon>
        <taxon>Coelurosauria</taxon>
        <taxon>Aves</taxon>
        <taxon>Neognathae</taxon>
        <taxon>Galloanserae</taxon>
        <taxon>Galliformes</taxon>
        <taxon>Phasianidae</taxon>
        <taxon>Phasianinae</taxon>
        <taxon>Gallus</taxon>
    </lineage>
</organism>
<dbReference type="PANTHER" id="PTHR22977:SF1">
    <property type="entry name" value="COX ASSEMBLY MITOCHONDRIAL PROTEIN 2 HOMOLOG"/>
    <property type="match status" value="1"/>
</dbReference>
<dbReference type="Pfam" id="PF08583">
    <property type="entry name" value="Cmc1"/>
    <property type="match status" value="1"/>
</dbReference>
<comment type="similarity">
    <text evidence="2">Belongs to the CMC family.</text>
</comment>
<dbReference type="Ensembl" id="ENSGALT00010018669.1">
    <property type="protein sequence ID" value="ENSGALP00010010219.1"/>
    <property type="gene ID" value="ENSGALG00010007847.1"/>
</dbReference>
<dbReference type="PANTHER" id="PTHR22977">
    <property type="entry name" value="COX ASSEMBLY MITOCHONDRIAL PROTEIN"/>
    <property type="match status" value="1"/>
</dbReference>
<gene>
    <name evidence="7" type="primary">CMC2</name>
</gene>
<reference evidence="7" key="2">
    <citation type="submission" date="2025-08" db="UniProtKB">
        <authorList>
            <consortium name="Ensembl"/>
        </authorList>
    </citation>
    <scope>IDENTIFICATION</scope>
    <source>
        <strain evidence="7">broiler</strain>
    </source>
</reference>
<evidence type="ECO:0000313" key="8">
    <source>
        <dbReference type="Proteomes" id="UP000000539"/>
    </source>
</evidence>
<evidence type="ECO:0000256" key="6">
    <source>
        <dbReference type="SAM" id="MobiDB-lite"/>
    </source>
</evidence>
<keyword evidence="3" id="KW-0496">Mitochondrion</keyword>
<dbReference type="FunCoup" id="A0A8V0XYS8">
    <property type="interactions" value="102"/>
</dbReference>
<dbReference type="GO" id="GO:0005739">
    <property type="term" value="C:mitochondrion"/>
    <property type="evidence" value="ECO:0007669"/>
    <property type="project" value="UniProtKB-SubCell"/>
</dbReference>
<sequence length="280" mass="31614">IRCTKGLKAALGTASRTAASFPSVALPEVPPVTETYNVSPPPPQLLKAAKAVSDRGAEGNHTERSSRNKANLTPRSPRPAHEKVISPTSRVHSREPHSPPHLRQRHDCHHNTDPKTRRANRLPPFEATNQAPPGARKAQSQEPYLSFPPLSSEETSGRAWPGTSALPALWFGFAVLGSAWLGSSFLEQKWKFSQIVLLLKSSLRKMHPDLSPHLHTEECNLIISLLKKCHKEHNVLRFFGHCNDIDREMRKCLKKEYEEKRARNREVRRKIIDAHKNFEK</sequence>
<comment type="subcellular location">
    <subcellularLocation>
        <location evidence="1">Mitochondrion</location>
    </subcellularLocation>
</comment>
<name>A0A8V0XYS8_CHICK</name>
<evidence type="ECO:0000256" key="5">
    <source>
        <dbReference type="ARBA" id="ARBA00040975"/>
    </source>
</evidence>
<dbReference type="OrthoDB" id="532630at2759"/>
<keyword evidence="8" id="KW-1185">Reference proteome</keyword>
<dbReference type="Proteomes" id="UP000000539">
    <property type="component" value="Chromosome 11"/>
</dbReference>
<evidence type="ECO:0000256" key="1">
    <source>
        <dbReference type="ARBA" id="ARBA00004173"/>
    </source>
</evidence>
<evidence type="ECO:0000313" key="7">
    <source>
        <dbReference type="Ensembl" id="ENSGALP00010010219.1"/>
    </source>
</evidence>
<evidence type="ECO:0000256" key="4">
    <source>
        <dbReference type="ARBA" id="ARBA00023157"/>
    </source>
</evidence>
<dbReference type="InterPro" id="IPR013892">
    <property type="entry name" value="Cyt_c_biogenesis_Cmc1-like"/>
</dbReference>
<feature type="compositionally biased region" description="Basic and acidic residues" evidence="6">
    <location>
        <begin position="52"/>
        <end position="66"/>
    </location>
</feature>
<reference evidence="7" key="1">
    <citation type="submission" date="2020-11" db="EMBL/GenBank/DDBJ databases">
        <title>Gallus gallus (Chicken) genome, bGalGal1, GRCg7b, maternal haplotype autosomes + Z &amp; W.</title>
        <authorList>
            <person name="Warren W."/>
            <person name="Formenti G."/>
            <person name="Fedrigo O."/>
            <person name="Haase B."/>
            <person name="Mountcastle J."/>
            <person name="Balacco J."/>
            <person name="Tracey A."/>
            <person name="Schneider V."/>
            <person name="Okimoto R."/>
            <person name="Cheng H."/>
            <person name="Hawken R."/>
            <person name="Howe K."/>
            <person name="Jarvis E.D."/>
        </authorList>
    </citation>
    <scope>NUCLEOTIDE SEQUENCE [LARGE SCALE GENOMIC DNA]</scope>
    <source>
        <strain evidence="7">Broiler</strain>
    </source>
</reference>
<dbReference type="AlphaFoldDB" id="A0A8V0XYS8"/>
<evidence type="ECO:0000256" key="3">
    <source>
        <dbReference type="ARBA" id="ARBA00023128"/>
    </source>
</evidence>
<keyword evidence="4" id="KW-1015">Disulfide bond</keyword>
<reference evidence="7" key="3">
    <citation type="submission" date="2025-09" db="UniProtKB">
        <authorList>
            <consortium name="Ensembl"/>
        </authorList>
    </citation>
    <scope>IDENTIFICATION</scope>
    <source>
        <strain evidence="7">broiler</strain>
    </source>
</reference>
<dbReference type="GeneTree" id="ENSGT00390000016908"/>
<accession>A0A8V0XYS8</accession>
<evidence type="ECO:0000256" key="2">
    <source>
        <dbReference type="ARBA" id="ARBA00007347"/>
    </source>
</evidence>
<proteinExistence type="inferred from homology"/>
<dbReference type="PROSITE" id="PS51808">
    <property type="entry name" value="CHCH"/>
    <property type="match status" value="1"/>
</dbReference>